<dbReference type="PANTHER" id="PTHR43507">
    <property type="entry name" value="NADH-UBIQUINONE OXIDOREDUCTASE CHAIN 4"/>
    <property type="match status" value="1"/>
</dbReference>
<feature type="transmembrane region" description="Helical" evidence="17">
    <location>
        <begin position="181"/>
        <end position="204"/>
    </location>
</feature>
<dbReference type="GO" id="GO:0003954">
    <property type="term" value="F:NADH dehydrogenase activity"/>
    <property type="evidence" value="ECO:0007669"/>
    <property type="project" value="TreeGrafter"/>
</dbReference>
<protein>
    <recommendedName>
        <fullName evidence="5 17">NADH-ubiquinone oxidoreductase chain 4</fullName>
        <ecNumber evidence="4 17">7.1.1.2</ecNumber>
    </recommendedName>
</protein>
<dbReference type="InterPro" id="IPR003918">
    <property type="entry name" value="NADH_UbQ_OxRdtase"/>
</dbReference>
<dbReference type="GO" id="GO:0042773">
    <property type="term" value="P:ATP synthesis coupled electron transport"/>
    <property type="evidence" value="ECO:0007669"/>
    <property type="project" value="InterPro"/>
</dbReference>
<feature type="domain" description="NADH:ubiquinone oxidoreductase chain 4 N-terminal" evidence="19">
    <location>
        <begin position="2"/>
        <end position="104"/>
    </location>
</feature>
<dbReference type="PANTHER" id="PTHR43507:SF20">
    <property type="entry name" value="NADH-UBIQUINONE OXIDOREDUCTASE CHAIN 4"/>
    <property type="match status" value="1"/>
</dbReference>
<dbReference type="AlphaFoldDB" id="A0AA51UNF0"/>
<evidence type="ECO:0000256" key="6">
    <source>
        <dbReference type="ARBA" id="ARBA00022448"/>
    </source>
</evidence>
<evidence type="ECO:0000256" key="13">
    <source>
        <dbReference type="ARBA" id="ARBA00023075"/>
    </source>
</evidence>
<feature type="transmembrane region" description="Helical" evidence="17">
    <location>
        <begin position="31"/>
        <end position="51"/>
    </location>
</feature>
<comment type="function">
    <text evidence="17">Core subunit of the mitochondrial membrane respiratory chain NADH dehydrogenase (Complex I) which catalyzes electron transfer from NADH through the respiratory chain, using ubiquinone as an electron acceptor. Essential for the catalytic activity and assembly of complex I.</text>
</comment>
<comment type="catalytic activity">
    <reaction evidence="16 17">
        <text>a ubiquinone + NADH + 5 H(+)(in) = a ubiquinol + NAD(+) + 4 H(+)(out)</text>
        <dbReference type="Rhea" id="RHEA:29091"/>
        <dbReference type="Rhea" id="RHEA-COMP:9565"/>
        <dbReference type="Rhea" id="RHEA-COMP:9566"/>
        <dbReference type="ChEBI" id="CHEBI:15378"/>
        <dbReference type="ChEBI" id="CHEBI:16389"/>
        <dbReference type="ChEBI" id="CHEBI:17976"/>
        <dbReference type="ChEBI" id="CHEBI:57540"/>
        <dbReference type="ChEBI" id="CHEBI:57945"/>
        <dbReference type="EC" id="7.1.1.2"/>
    </reaction>
</comment>
<evidence type="ECO:0000256" key="2">
    <source>
        <dbReference type="ARBA" id="ARBA00004225"/>
    </source>
</evidence>
<sequence>MMMKFLFSLMFMVPLSFLKVGFWFNQCIYMVLIFLFLVEISLSSAYCNISYFMGVDLLSYMMILLSLWICSLMVMASEGIFSSKYYYKLYLFVLLILLISLFCTFASMNLFVFYLFFEFSLIPTLILIVGWGYQPERIQAGVYLLFYTLVASLPMMVSIFYYYNLNGSLDFFFFFKSVEFFAFYLCMSMVFLVKMPMYFVHLWLPKAHVEAPVSGSMILAGVMLKLGGYGLMRLMQIMIPLAIKVNMIFIVIGLIGGFFVSLICLRQGDIKSLIAYSSVAHMGLVLGGIMTLNYWGLSGSLVMMVAHGLCSSGLFCLANISYERLGSRSFYLNKGLINLMPSMSLWWFLLSSSNMAAPPSLNLLGEIMLINSLVSWSMFTMIFMSLISFFSAAYSLFLYAYSQHGKLFSGLYSFSMGSVREYLLLFLHWFPLNILVLKGEFLVLWS</sequence>
<feature type="transmembrane region" description="Helical" evidence="17">
    <location>
        <begin position="89"/>
        <end position="107"/>
    </location>
</feature>
<keyword evidence="6 17" id="KW-0813">Transport</keyword>
<evidence type="ECO:0000259" key="18">
    <source>
        <dbReference type="Pfam" id="PF00361"/>
    </source>
</evidence>
<dbReference type="InterPro" id="IPR001750">
    <property type="entry name" value="ND/Mrp_TM"/>
</dbReference>
<dbReference type="Pfam" id="PF01059">
    <property type="entry name" value="Oxidored_q5_N"/>
    <property type="match status" value="1"/>
</dbReference>
<evidence type="ECO:0000313" key="20">
    <source>
        <dbReference type="EMBL" id="WMW30060.1"/>
    </source>
</evidence>
<keyword evidence="12 17" id="KW-0520">NAD</keyword>
<dbReference type="RefSeq" id="YP_010954675.1">
    <property type="nucleotide sequence ID" value="NC_082946.1"/>
</dbReference>
<feature type="transmembrane region" description="Helical" evidence="17">
    <location>
        <begin position="57"/>
        <end position="77"/>
    </location>
</feature>
<proteinExistence type="inferred from homology"/>
<evidence type="ECO:0000256" key="3">
    <source>
        <dbReference type="ARBA" id="ARBA00009025"/>
    </source>
</evidence>
<evidence type="ECO:0000256" key="7">
    <source>
        <dbReference type="ARBA" id="ARBA00022660"/>
    </source>
</evidence>
<feature type="transmembrane region" description="Helical" evidence="17">
    <location>
        <begin position="140"/>
        <end position="161"/>
    </location>
</feature>
<keyword evidence="7 17" id="KW-0679">Respiratory chain</keyword>
<keyword evidence="11 17" id="KW-1133">Transmembrane helix</keyword>
<reference evidence="20" key="1">
    <citation type="submission" date="2021-12" db="EMBL/GenBank/DDBJ databases">
        <title>Mitogenomic phylogeny of Eastern Asian Dorcus stag beetles (Coleoptera: Lucanidae) with emphasis on the generic revision.</title>
        <authorList>
            <person name="Xu M."/>
        </authorList>
    </citation>
    <scope>NUCLEOTIDE SEQUENCE</scope>
</reference>
<name>A0AA51UNF0_9SCAR</name>
<keyword evidence="9" id="KW-1278">Translocase</keyword>
<feature type="transmembrane region" description="Helical" evidence="17">
    <location>
        <begin position="245"/>
        <end position="266"/>
    </location>
</feature>
<feature type="domain" description="NADH:quinone oxidoreductase/Mrp antiporter transmembrane" evidence="18">
    <location>
        <begin position="107"/>
        <end position="389"/>
    </location>
</feature>
<dbReference type="GO" id="GO:0008137">
    <property type="term" value="F:NADH dehydrogenase (ubiquinone) activity"/>
    <property type="evidence" value="ECO:0007669"/>
    <property type="project" value="UniProtKB-UniRule"/>
</dbReference>
<evidence type="ECO:0000256" key="11">
    <source>
        <dbReference type="ARBA" id="ARBA00022989"/>
    </source>
</evidence>
<evidence type="ECO:0000256" key="15">
    <source>
        <dbReference type="ARBA" id="ARBA00023136"/>
    </source>
</evidence>
<feature type="transmembrane region" description="Helical" evidence="17">
    <location>
        <begin position="113"/>
        <end position="133"/>
    </location>
</feature>
<organism evidence="20">
    <name type="scientific">Dorcus curvidens</name>
    <dbReference type="NCBI Taxonomy" id="617696"/>
    <lineage>
        <taxon>Eukaryota</taxon>
        <taxon>Metazoa</taxon>
        <taxon>Ecdysozoa</taxon>
        <taxon>Arthropoda</taxon>
        <taxon>Hexapoda</taxon>
        <taxon>Insecta</taxon>
        <taxon>Pterygota</taxon>
        <taxon>Neoptera</taxon>
        <taxon>Endopterygota</taxon>
        <taxon>Coleoptera</taxon>
        <taxon>Polyphaga</taxon>
        <taxon>Scarabaeiformia</taxon>
        <taxon>Lucanidae</taxon>
        <taxon>Lucaninae</taxon>
        <taxon>Dorcus</taxon>
        <taxon>Dynodorcus</taxon>
    </lineage>
</organism>
<dbReference type="GO" id="GO:0015990">
    <property type="term" value="P:electron transport coupled proton transport"/>
    <property type="evidence" value="ECO:0007669"/>
    <property type="project" value="TreeGrafter"/>
</dbReference>
<keyword evidence="8 17" id="KW-0812">Transmembrane</keyword>
<keyword evidence="14 17" id="KW-0496">Mitochondrion</keyword>
<comment type="similarity">
    <text evidence="3 17">Belongs to the complex I subunit 4 family.</text>
</comment>
<dbReference type="Pfam" id="PF00361">
    <property type="entry name" value="Proton_antipo_M"/>
    <property type="match status" value="1"/>
</dbReference>
<feature type="transmembrane region" description="Helical" evidence="17">
    <location>
        <begin position="273"/>
        <end position="295"/>
    </location>
</feature>
<evidence type="ECO:0000256" key="5">
    <source>
        <dbReference type="ARBA" id="ARBA00021006"/>
    </source>
</evidence>
<feature type="transmembrane region" description="Helical" evidence="17">
    <location>
        <begin position="6"/>
        <end position="24"/>
    </location>
</feature>
<dbReference type="CTD" id="4538"/>
<feature type="transmembrane region" description="Helical" evidence="17">
    <location>
        <begin position="422"/>
        <end position="445"/>
    </location>
</feature>
<keyword evidence="15 17" id="KW-0472">Membrane</keyword>
<evidence type="ECO:0000259" key="19">
    <source>
        <dbReference type="Pfam" id="PF01059"/>
    </source>
</evidence>
<evidence type="ECO:0000256" key="17">
    <source>
        <dbReference type="RuleBase" id="RU003297"/>
    </source>
</evidence>
<feature type="transmembrane region" description="Helical" evidence="17">
    <location>
        <begin position="330"/>
        <end position="349"/>
    </location>
</feature>
<dbReference type="PRINTS" id="PR01437">
    <property type="entry name" value="NUOXDRDTASE4"/>
</dbReference>
<feature type="transmembrane region" description="Helical" evidence="17">
    <location>
        <begin position="369"/>
        <end position="401"/>
    </location>
</feature>
<evidence type="ECO:0000256" key="8">
    <source>
        <dbReference type="ARBA" id="ARBA00022692"/>
    </source>
</evidence>
<dbReference type="EC" id="7.1.1.2" evidence="4 17"/>
<evidence type="ECO:0000256" key="14">
    <source>
        <dbReference type="ARBA" id="ARBA00023128"/>
    </source>
</evidence>
<gene>
    <name evidence="20" type="primary">ND4</name>
</gene>
<evidence type="ECO:0000256" key="4">
    <source>
        <dbReference type="ARBA" id="ARBA00012944"/>
    </source>
</evidence>
<dbReference type="GO" id="GO:0048039">
    <property type="term" value="F:ubiquinone binding"/>
    <property type="evidence" value="ECO:0007669"/>
    <property type="project" value="TreeGrafter"/>
</dbReference>
<evidence type="ECO:0000256" key="1">
    <source>
        <dbReference type="ARBA" id="ARBA00003257"/>
    </source>
</evidence>
<accession>A0AA51UNF0</accession>
<keyword evidence="13 17" id="KW-0830">Ubiquinone</keyword>
<evidence type="ECO:0000256" key="9">
    <source>
        <dbReference type="ARBA" id="ARBA00022967"/>
    </source>
</evidence>
<geneLocation type="mitochondrion" evidence="20"/>
<comment type="subcellular location">
    <subcellularLocation>
        <location evidence="2 17">Mitochondrion membrane</location>
        <topology evidence="2 17">Multi-pass membrane protein</topology>
    </subcellularLocation>
</comment>
<evidence type="ECO:0000256" key="16">
    <source>
        <dbReference type="ARBA" id="ARBA00049551"/>
    </source>
</evidence>
<dbReference type="InterPro" id="IPR000260">
    <property type="entry name" value="NADH4_N"/>
</dbReference>
<evidence type="ECO:0000256" key="12">
    <source>
        <dbReference type="ARBA" id="ARBA00023027"/>
    </source>
</evidence>
<dbReference type="GO" id="GO:0031966">
    <property type="term" value="C:mitochondrial membrane"/>
    <property type="evidence" value="ECO:0007669"/>
    <property type="project" value="UniProtKB-SubCell"/>
</dbReference>
<feature type="transmembrane region" description="Helical" evidence="17">
    <location>
        <begin position="301"/>
        <end position="318"/>
    </location>
</feature>
<comment type="function">
    <text evidence="1">Core subunit of the mitochondrial membrane respiratory chain NADH dehydrogenase (Complex I) that is believed to belong to the minimal assembly required for catalysis. Complex I functions in the transfer of electrons from NADH to the respiratory chain. The immediate electron acceptor for the enzyme is believed to be ubiquinone.</text>
</comment>
<dbReference type="GeneID" id="84885923"/>
<dbReference type="EMBL" id="OL944342">
    <property type="protein sequence ID" value="WMW30060.1"/>
    <property type="molecule type" value="Genomic_DNA"/>
</dbReference>
<evidence type="ECO:0000256" key="10">
    <source>
        <dbReference type="ARBA" id="ARBA00022982"/>
    </source>
</evidence>
<keyword evidence="10 17" id="KW-0249">Electron transport</keyword>